<evidence type="ECO:0000313" key="2">
    <source>
        <dbReference type="EMBL" id="KAK5107353.1"/>
    </source>
</evidence>
<evidence type="ECO:0000313" key="3">
    <source>
        <dbReference type="Proteomes" id="UP001310890"/>
    </source>
</evidence>
<protein>
    <submittedName>
        <fullName evidence="2">Uncharacterized protein</fullName>
    </submittedName>
</protein>
<name>A0AAN7YMF2_9PEZI</name>
<feature type="region of interest" description="Disordered" evidence="1">
    <location>
        <begin position="1"/>
        <end position="37"/>
    </location>
</feature>
<feature type="compositionally biased region" description="Low complexity" evidence="1">
    <location>
        <begin position="1"/>
        <end position="10"/>
    </location>
</feature>
<gene>
    <name evidence="2" type="ORF">LTR62_001369</name>
</gene>
<dbReference type="PANTHER" id="PTHR42085:SF1">
    <property type="entry name" value="F-BOX DOMAIN-CONTAINING PROTEIN"/>
    <property type="match status" value="1"/>
</dbReference>
<accession>A0AAN7YMF2</accession>
<dbReference type="Proteomes" id="UP001310890">
    <property type="component" value="Unassembled WGS sequence"/>
</dbReference>
<feature type="compositionally biased region" description="Polar residues" evidence="1">
    <location>
        <begin position="66"/>
        <end position="77"/>
    </location>
</feature>
<comment type="caution">
    <text evidence="2">The sequence shown here is derived from an EMBL/GenBank/DDBJ whole genome shotgun (WGS) entry which is preliminary data.</text>
</comment>
<organism evidence="2 3">
    <name type="scientific">Meristemomyces frigidus</name>
    <dbReference type="NCBI Taxonomy" id="1508187"/>
    <lineage>
        <taxon>Eukaryota</taxon>
        <taxon>Fungi</taxon>
        <taxon>Dikarya</taxon>
        <taxon>Ascomycota</taxon>
        <taxon>Pezizomycotina</taxon>
        <taxon>Dothideomycetes</taxon>
        <taxon>Dothideomycetidae</taxon>
        <taxon>Mycosphaerellales</taxon>
        <taxon>Teratosphaeriaceae</taxon>
        <taxon>Meristemomyces</taxon>
    </lineage>
</organism>
<evidence type="ECO:0000256" key="1">
    <source>
        <dbReference type="SAM" id="MobiDB-lite"/>
    </source>
</evidence>
<proteinExistence type="predicted"/>
<sequence>MSGDASPASSPEDDSPLARLQREADEEMDSETGEVLQSFYGESRRQLYAWRRRRELEVRHGDDSGSDNPATPRSSGPSYAEMHRVFPAVKRPDQEDEMQVLEFHDVAPPIKPKHNRWQAHQLRQGEPTSKTSNIAPIMGLFSLLPGELRNVIYRLAFVPPPGEQPVRVVGSDLICGRGACTHRKASVAAPAVASTCRQLRNEIMPIYCAENEFHFDATMVRNRCVHAWAESMNTYVRLIKRITLDVLVLSRMSLANGGGTRSRTSEITVTCPVARTDGKFEVTFSANFPEEKLEASELESLIETMNDGEEFKDCGFEEKLFSLLQSDELAELVFRCKK</sequence>
<dbReference type="PANTHER" id="PTHR42085">
    <property type="entry name" value="F-BOX DOMAIN-CONTAINING PROTEIN"/>
    <property type="match status" value="1"/>
</dbReference>
<dbReference type="InterPro" id="IPR038883">
    <property type="entry name" value="AN11006-like"/>
</dbReference>
<reference evidence="2" key="1">
    <citation type="submission" date="2023-08" db="EMBL/GenBank/DDBJ databases">
        <title>Black Yeasts Isolated from many extreme environments.</title>
        <authorList>
            <person name="Coleine C."/>
            <person name="Stajich J.E."/>
            <person name="Selbmann L."/>
        </authorList>
    </citation>
    <scope>NUCLEOTIDE SEQUENCE</scope>
    <source>
        <strain evidence="2">CCFEE 5401</strain>
    </source>
</reference>
<dbReference type="AlphaFoldDB" id="A0AAN7YMF2"/>
<dbReference type="EMBL" id="JAVRRL010000126">
    <property type="protein sequence ID" value="KAK5107353.1"/>
    <property type="molecule type" value="Genomic_DNA"/>
</dbReference>
<feature type="region of interest" description="Disordered" evidence="1">
    <location>
        <begin position="57"/>
        <end position="80"/>
    </location>
</feature>